<accession>A0ABP7E7D8</accession>
<dbReference type="Gene3D" id="3.30.200.20">
    <property type="entry name" value="Phosphorylase Kinase, domain 1"/>
    <property type="match status" value="1"/>
</dbReference>
<organism evidence="10 11">
    <name type="scientific">Streptomyces tremellae</name>
    <dbReference type="NCBI Taxonomy" id="1124239"/>
    <lineage>
        <taxon>Bacteria</taxon>
        <taxon>Bacillati</taxon>
        <taxon>Actinomycetota</taxon>
        <taxon>Actinomycetes</taxon>
        <taxon>Kitasatosporales</taxon>
        <taxon>Streptomycetaceae</taxon>
        <taxon>Streptomyces</taxon>
    </lineage>
</organism>
<dbReference type="GO" id="GO:0016301">
    <property type="term" value="F:kinase activity"/>
    <property type="evidence" value="ECO:0007669"/>
    <property type="project" value="UniProtKB-KW"/>
</dbReference>
<evidence type="ECO:0000313" key="10">
    <source>
        <dbReference type="EMBL" id="GAA3714180.1"/>
    </source>
</evidence>
<keyword evidence="8" id="KW-0812">Transmembrane</keyword>
<evidence type="ECO:0000256" key="6">
    <source>
        <dbReference type="ARBA" id="ARBA00022840"/>
    </source>
</evidence>
<dbReference type="InterPro" id="IPR017441">
    <property type="entry name" value="Protein_kinase_ATP_BS"/>
</dbReference>
<dbReference type="CDD" id="cd14014">
    <property type="entry name" value="STKc_PknB_like"/>
    <property type="match status" value="1"/>
</dbReference>
<dbReference type="RefSeq" id="WP_345641624.1">
    <property type="nucleotide sequence ID" value="NZ_BAABEP010000003.1"/>
</dbReference>
<dbReference type="EMBL" id="BAABEP010000003">
    <property type="protein sequence ID" value="GAA3714180.1"/>
    <property type="molecule type" value="Genomic_DNA"/>
</dbReference>
<dbReference type="EC" id="2.7.11.1" evidence="1"/>
<dbReference type="Gene3D" id="1.10.510.10">
    <property type="entry name" value="Transferase(Phosphotransferase) domain 1"/>
    <property type="match status" value="1"/>
</dbReference>
<sequence>MSRPELIGRYRIERRLGTGAFGVVWLAHDDRLDAPVAVKVMADNWAYRMDVRERFLAEARLLRKGMSSGVVQVFDVGELPDERPYFVMEYADRGTLEDRLTAGAPTLAESLSLAARAARGAADLHEAGIVHRDIKPSNVLLASGGEGQERVLLADLGLAKNLAQASGLTVVAGSAGYMAPEQAEPFDGIDARADVYSLGAVLYHLVTGSVPGPPGKVLPPVKVRPDVPKDVQRAVLRAMEPDRERRWPTAAAFADELDRLAGGPGSPGARPRRRSRTRTVLAGVAALVVVAGGGSAAAAALLRHDGAPGTERVADATGRVSVAVPRSWGRQLVDSGWSPKGLGLSGGHQPGLTVAQDVGDWPDLGTDVSGVFVGAYGGTAKDLTAKVGAVDHTACTYGGSRTFSDASWRGTVRTWTSCGTSGRALDEVALAPADGRPPEVYVQVRRGSGDDSDATTDRILRSLHVSA</sequence>
<dbReference type="PROSITE" id="PS00108">
    <property type="entry name" value="PROTEIN_KINASE_ST"/>
    <property type="match status" value="1"/>
</dbReference>
<evidence type="ECO:0000256" key="5">
    <source>
        <dbReference type="ARBA" id="ARBA00022777"/>
    </source>
</evidence>
<evidence type="ECO:0000256" key="8">
    <source>
        <dbReference type="SAM" id="Phobius"/>
    </source>
</evidence>
<keyword evidence="11" id="KW-1185">Reference proteome</keyword>
<dbReference type="SUPFAM" id="SSF56112">
    <property type="entry name" value="Protein kinase-like (PK-like)"/>
    <property type="match status" value="1"/>
</dbReference>
<evidence type="ECO:0000256" key="7">
    <source>
        <dbReference type="PROSITE-ProRule" id="PRU10141"/>
    </source>
</evidence>
<evidence type="ECO:0000313" key="11">
    <source>
        <dbReference type="Proteomes" id="UP001499884"/>
    </source>
</evidence>
<reference evidence="11" key="1">
    <citation type="journal article" date="2019" name="Int. J. Syst. Evol. Microbiol.">
        <title>The Global Catalogue of Microorganisms (GCM) 10K type strain sequencing project: providing services to taxonomists for standard genome sequencing and annotation.</title>
        <authorList>
            <consortium name="The Broad Institute Genomics Platform"/>
            <consortium name="The Broad Institute Genome Sequencing Center for Infectious Disease"/>
            <person name="Wu L."/>
            <person name="Ma J."/>
        </authorList>
    </citation>
    <scope>NUCLEOTIDE SEQUENCE [LARGE SCALE GENOMIC DNA]</scope>
    <source>
        <strain evidence="11">JCM 30846</strain>
    </source>
</reference>
<dbReference type="PANTHER" id="PTHR43289:SF6">
    <property type="entry name" value="SERINE_THREONINE-PROTEIN KINASE NEKL-3"/>
    <property type="match status" value="1"/>
</dbReference>
<dbReference type="Pfam" id="PF00069">
    <property type="entry name" value="Pkinase"/>
    <property type="match status" value="1"/>
</dbReference>
<evidence type="ECO:0000259" key="9">
    <source>
        <dbReference type="PROSITE" id="PS50011"/>
    </source>
</evidence>
<dbReference type="PROSITE" id="PS00107">
    <property type="entry name" value="PROTEIN_KINASE_ATP"/>
    <property type="match status" value="1"/>
</dbReference>
<evidence type="ECO:0000256" key="3">
    <source>
        <dbReference type="ARBA" id="ARBA00022679"/>
    </source>
</evidence>
<dbReference type="Proteomes" id="UP001499884">
    <property type="component" value="Unassembled WGS sequence"/>
</dbReference>
<keyword evidence="2" id="KW-0723">Serine/threonine-protein kinase</keyword>
<evidence type="ECO:0000256" key="1">
    <source>
        <dbReference type="ARBA" id="ARBA00012513"/>
    </source>
</evidence>
<name>A0ABP7E7D8_9ACTN</name>
<dbReference type="PANTHER" id="PTHR43289">
    <property type="entry name" value="MITOGEN-ACTIVATED PROTEIN KINASE KINASE KINASE 20-RELATED"/>
    <property type="match status" value="1"/>
</dbReference>
<protein>
    <recommendedName>
        <fullName evidence="1">non-specific serine/threonine protein kinase</fullName>
        <ecNumber evidence="1">2.7.11.1</ecNumber>
    </recommendedName>
</protein>
<evidence type="ECO:0000256" key="4">
    <source>
        <dbReference type="ARBA" id="ARBA00022741"/>
    </source>
</evidence>
<feature type="binding site" evidence="7">
    <location>
        <position position="39"/>
    </location>
    <ligand>
        <name>ATP</name>
        <dbReference type="ChEBI" id="CHEBI:30616"/>
    </ligand>
</feature>
<dbReference type="PROSITE" id="PS50011">
    <property type="entry name" value="PROTEIN_KINASE_DOM"/>
    <property type="match status" value="1"/>
</dbReference>
<keyword evidence="6 7" id="KW-0067">ATP-binding</keyword>
<feature type="transmembrane region" description="Helical" evidence="8">
    <location>
        <begin position="280"/>
        <end position="302"/>
    </location>
</feature>
<dbReference type="InterPro" id="IPR000719">
    <property type="entry name" value="Prot_kinase_dom"/>
</dbReference>
<dbReference type="SMART" id="SM00220">
    <property type="entry name" value="S_TKc"/>
    <property type="match status" value="1"/>
</dbReference>
<proteinExistence type="predicted"/>
<dbReference type="InterPro" id="IPR008271">
    <property type="entry name" value="Ser/Thr_kinase_AS"/>
</dbReference>
<keyword evidence="5 10" id="KW-0418">Kinase</keyword>
<keyword evidence="4 7" id="KW-0547">Nucleotide-binding</keyword>
<keyword evidence="3" id="KW-0808">Transferase</keyword>
<dbReference type="InterPro" id="IPR011009">
    <property type="entry name" value="Kinase-like_dom_sf"/>
</dbReference>
<comment type="caution">
    <text evidence="10">The sequence shown here is derived from an EMBL/GenBank/DDBJ whole genome shotgun (WGS) entry which is preliminary data.</text>
</comment>
<gene>
    <name evidence="10" type="ORF">GCM10023082_09970</name>
</gene>
<feature type="domain" description="Protein kinase" evidence="9">
    <location>
        <begin position="10"/>
        <end position="287"/>
    </location>
</feature>
<keyword evidence="8" id="KW-0472">Membrane</keyword>
<keyword evidence="8" id="KW-1133">Transmembrane helix</keyword>
<evidence type="ECO:0000256" key="2">
    <source>
        <dbReference type="ARBA" id="ARBA00022527"/>
    </source>
</evidence>